<evidence type="ECO:0000256" key="1">
    <source>
        <dbReference type="SAM" id="MobiDB-lite"/>
    </source>
</evidence>
<protein>
    <submittedName>
        <fullName evidence="2">Uncharacterized protein</fullName>
    </submittedName>
</protein>
<feature type="region of interest" description="Disordered" evidence="1">
    <location>
        <begin position="1"/>
        <end position="30"/>
    </location>
</feature>
<gene>
    <name evidence="2" type="ORF">RDB_LOCUS95499</name>
</gene>
<proteinExistence type="predicted"/>
<evidence type="ECO:0000313" key="3">
    <source>
        <dbReference type="Proteomes" id="UP000663827"/>
    </source>
</evidence>
<reference evidence="2" key="1">
    <citation type="submission" date="2021-01" db="EMBL/GenBank/DDBJ databases">
        <authorList>
            <person name="Kaushik A."/>
        </authorList>
    </citation>
    <scope>NUCLEOTIDE SEQUENCE</scope>
    <source>
        <strain evidence="2">AG5</strain>
    </source>
</reference>
<feature type="compositionally biased region" description="Polar residues" evidence="1">
    <location>
        <begin position="1"/>
        <end position="15"/>
    </location>
</feature>
<sequence>MTMSFNMRNNTSGIHSTPVDVTGMPSGAVDKEPTADLADKLLACSITPPLATEPADQVETDGLHLCIDCEAAKYRAWVQKSLSSKWLSYSTD</sequence>
<evidence type="ECO:0000313" key="2">
    <source>
        <dbReference type="EMBL" id="CAE7157578.1"/>
    </source>
</evidence>
<dbReference type="AlphaFoldDB" id="A0A8H3E383"/>
<dbReference type="EMBL" id="CAJNJQ010001993">
    <property type="protein sequence ID" value="CAE7157578.1"/>
    <property type="molecule type" value="Genomic_DNA"/>
</dbReference>
<organism evidence="2 3">
    <name type="scientific">Rhizoctonia solani</name>
    <dbReference type="NCBI Taxonomy" id="456999"/>
    <lineage>
        <taxon>Eukaryota</taxon>
        <taxon>Fungi</taxon>
        <taxon>Dikarya</taxon>
        <taxon>Basidiomycota</taxon>
        <taxon>Agaricomycotina</taxon>
        <taxon>Agaricomycetes</taxon>
        <taxon>Cantharellales</taxon>
        <taxon>Ceratobasidiaceae</taxon>
        <taxon>Rhizoctonia</taxon>
    </lineage>
</organism>
<accession>A0A8H3E383</accession>
<name>A0A8H3E383_9AGAM</name>
<comment type="caution">
    <text evidence="2">The sequence shown here is derived from an EMBL/GenBank/DDBJ whole genome shotgun (WGS) entry which is preliminary data.</text>
</comment>
<dbReference type="Proteomes" id="UP000663827">
    <property type="component" value="Unassembled WGS sequence"/>
</dbReference>